<reference evidence="1 2" key="1">
    <citation type="submission" date="2020-02" db="EMBL/GenBank/DDBJ databases">
        <authorList>
            <person name="Ferguson B K."/>
        </authorList>
    </citation>
    <scope>NUCLEOTIDE SEQUENCE [LARGE SCALE GENOMIC DNA]</scope>
</reference>
<dbReference type="Proteomes" id="UP000479000">
    <property type="component" value="Unassembled WGS sequence"/>
</dbReference>
<evidence type="ECO:0000313" key="1">
    <source>
        <dbReference type="EMBL" id="CAB0019935.1"/>
    </source>
</evidence>
<organism evidence="1 2">
    <name type="scientific">Nesidiocoris tenuis</name>
    <dbReference type="NCBI Taxonomy" id="355587"/>
    <lineage>
        <taxon>Eukaryota</taxon>
        <taxon>Metazoa</taxon>
        <taxon>Ecdysozoa</taxon>
        <taxon>Arthropoda</taxon>
        <taxon>Hexapoda</taxon>
        <taxon>Insecta</taxon>
        <taxon>Pterygota</taxon>
        <taxon>Neoptera</taxon>
        <taxon>Paraneoptera</taxon>
        <taxon>Hemiptera</taxon>
        <taxon>Heteroptera</taxon>
        <taxon>Panheteroptera</taxon>
        <taxon>Cimicomorpha</taxon>
        <taxon>Miridae</taxon>
        <taxon>Dicyphina</taxon>
        <taxon>Nesidiocoris</taxon>
    </lineage>
</organism>
<proteinExistence type="predicted"/>
<name>A0A6H5HSP4_9HEMI</name>
<protein>
    <submittedName>
        <fullName evidence="1">Uncharacterized protein</fullName>
    </submittedName>
</protein>
<evidence type="ECO:0000313" key="2">
    <source>
        <dbReference type="Proteomes" id="UP000479000"/>
    </source>
</evidence>
<accession>A0A6H5HSP4</accession>
<dbReference type="AlphaFoldDB" id="A0A6H5HSP4"/>
<gene>
    <name evidence="1" type="ORF">NTEN_LOCUS23565</name>
</gene>
<dbReference type="EMBL" id="CADCXU010034704">
    <property type="protein sequence ID" value="CAB0019935.1"/>
    <property type="molecule type" value="Genomic_DNA"/>
</dbReference>
<keyword evidence="2" id="KW-1185">Reference proteome</keyword>
<sequence length="138" mass="14715">MFRLELHLKMSSISKSPLKVFISVEVPLVHLNGTEKLPLTVLLLETTPDQVIGTVGVYEYGSTRGSSGIVTGRVPSNTWLIASPSNPPTTIPLDTTPLVYNLIGFPAAGPFPRGLWAGALSLSGFTIGQPSEESPENK</sequence>